<comment type="caution">
    <text evidence="1">The sequence shown here is derived from an EMBL/GenBank/DDBJ whole genome shotgun (WGS) entry which is preliminary data.</text>
</comment>
<proteinExistence type="predicted"/>
<gene>
    <name evidence="1" type="ORF">JOB18_009309</name>
</gene>
<keyword evidence="2" id="KW-1185">Reference proteome</keyword>
<dbReference type="Proteomes" id="UP000693946">
    <property type="component" value="Linkage Group LG5"/>
</dbReference>
<dbReference type="EMBL" id="JAGKHQ010000017">
    <property type="protein sequence ID" value="KAG7489329.1"/>
    <property type="molecule type" value="Genomic_DNA"/>
</dbReference>
<name>A0AAV6QH10_SOLSE</name>
<protein>
    <submittedName>
        <fullName evidence="1">Uncharacterized protein</fullName>
    </submittedName>
</protein>
<evidence type="ECO:0000313" key="1">
    <source>
        <dbReference type="EMBL" id="KAG7489329.1"/>
    </source>
</evidence>
<evidence type="ECO:0000313" key="2">
    <source>
        <dbReference type="Proteomes" id="UP000693946"/>
    </source>
</evidence>
<dbReference type="AlphaFoldDB" id="A0AAV6QH10"/>
<accession>A0AAV6QH10</accession>
<sequence>MAAERAKRTSPQLLHVSGPHSIFSTPSPVDLLLCSDLLPSPLTSVHHSCCSVAVMDVTEILPPGAQRQYRPCCGPIVTEHVQCGKEDVSCSSPENSSRPPVPVLDCNLCVRTVQT</sequence>
<reference evidence="1 2" key="1">
    <citation type="journal article" date="2021" name="Sci. Rep.">
        <title>Chromosome anchoring in Senegalese sole (Solea senegalensis) reveals sex-associated markers and genome rearrangements in flatfish.</title>
        <authorList>
            <person name="Guerrero-Cozar I."/>
            <person name="Gomez-Garrido J."/>
            <person name="Berbel C."/>
            <person name="Martinez-Blanch J.F."/>
            <person name="Alioto T."/>
            <person name="Claros M.G."/>
            <person name="Gagnaire P.A."/>
            <person name="Manchado M."/>
        </authorList>
    </citation>
    <scope>NUCLEOTIDE SEQUENCE [LARGE SCALE GENOMIC DNA]</scope>
    <source>
        <strain evidence="1">Sse05_10M</strain>
    </source>
</reference>
<organism evidence="1 2">
    <name type="scientific">Solea senegalensis</name>
    <name type="common">Senegalese sole</name>
    <dbReference type="NCBI Taxonomy" id="28829"/>
    <lineage>
        <taxon>Eukaryota</taxon>
        <taxon>Metazoa</taxon>
        <taxon>Chordata</taxon>
        <taxon>Craniata</taxon>
        <taxon>Vertebrata</taxon>
        <taxon>Euteleostomi</taxon>
        <taxon>Actinopterygii</taxon>
        <taxon>Neopterygii</taxon>
        <taxon>Teleostei</taxon>
        <taxon>Neoteleostei</taxon>
        <taxon>Acanthomorphata</taxon>
        <taxon>Carangaria</taxon>
        <taxon>Pleuronectiformes</taxon>
        <taxon>Pleuronectoidei</taxon>
        <taxon>Soleidae</taxon>
        <taxon>Solea</taxon>
    </lineage>
</organism>